<feature type="compositionally biased region" description="Basic residues" evidence="1">
    <location>
        <begin position="112"/>
        <end position="123"/>
    </location>
</feature>
<evidence type="ECO:0000313" key="4">
    <source>
        <dbReference type="Proteomes" id="UP000324897"/>
    </source>
</evidence>
<feature type="signal peptide" evidence="2">
    <location>
        <begin position="1"/>
        <end position="21"/>
    </location>
</feature>
<comment type="caution">
    <text evidence="3">The sequence shown here is derived from an EMBL/GenBank/DDBJ whole genome shotgun (WGS) entry which is preliminary data.</text>
</comment>
<proteinExistence type="predicted"/>
<name>A0A5J9UDB0_9POAL</name>
<reference evidence="3 4" key="1">
    <citation type="journal article" date="2019" name="Sci. Rep.">
        <title>A high-quality genome of Eragrostis curvula grass provides insights into Poaceae evolution and supports new strategies to enhance forage quality.</title>
        <authorList>
            <person name="Carballo J."/>
            <person name="Santos B.A.C.M."/>
            <person name="Zappacosta D."/>
            <person name="Garbus I."/>
            <person name="Selva J.P."/>
            <person name="Gallo C.A."/>
            <person name="Diaz A."/>
            <person name="Albertini E."/>
            <person name="Caccamo M."/>
            <person name="Echenique V."/>
        </authorList>
    </citation>
    <scope>NUCLEOTIDE SEQUENCE [LARGE SCALE GENOMIC DNA]</scope>
    <source>
        <strain evidence="4">cv. Victoria</strain>
        <tissue evidence="3">Leaf</tissue>
    </source>
</reference>
<dbReference type="AlphaFoldDB" id="A0A5J9UDB0"/>
<gene>
    <name evidence="3" type="ORF">EJB05_30965</name>
</gene>
<protein>
    <submittedName>
        <fullName evidence="3">Uncharacterized protein</fullName>
    </submittedName>
</protein>
<dbReference type="Proteomes" id="UP000324897">
    <property type="component" value="Unassembled WGS sequence"/>
</dbReference>
<dbReference type="Gramene" id="TVU21337">
    <property type="protein sequence ID" value="TVU21337"/>
    <property type="gene ID" value="EJB05_30965"/>
</dbReference>
<evidence type="ECO:0000256" key="1">
    <source>
        <dbReference type="SAM" id="MobiDB-lite"/>
    </source>
</evidence>
<feature type="region of interest" description="Disordered" evidence="1">
    <location>
        <begin position="78"/>
        <end position="130"/>
    </location>
</feature>
<accession>A0A5J9UDB0</accession>
<keyword evidence="4" id="KW-1185">Reference proteome</keyword>
<organism evidence="3 4">
    <name type="scientific">Eragrostis curvula</name>
    <name type="common">weeping love grass</name>
    <dbReference type="NCBI Taxonomy" id="38414"/>
    <lineage>
        <taxon>Eukaryota</taxon>
        <taxon>Viridiplantae</taxon>
        <taxon>Streptophyta</taxon>
        <taxon>Embryophyta</taxon>
        <taxon>Tracheophyta</taxon>
        <taxon>Spermatophyta</taxon>
        <taxon>Magnoliopsida</taxon>
        <taxon>Liliopsida</taxon>
        <taxon>Poales</taxon>
        <taxon>Poaceae</taxon>
        <taxon>PACMAD clade</taxon>
        <taxon>Chloridoideae</taxon>
        <taxon>Eragrostideae</taxon>
        <taxon>Eragrostidinae</taxon>
        <taxon>Eragrostis</taxon>
    </lineage>
</organism>
<dbReference type="EMBL" id="RWGY01000026">
    <property type="protein sequence ID" value="TVU21337.1"/>
    <property type="molecule type" value="Genomic_DNA"/>
</dbReference>
<feature type="chain" id="PRO_5023813364" evidence="2">
    <location>
        <begin position="22"/>
        <end position="153"/>
    </location>
</feature>
<evidence type="ECO:0000313" key="3">
    <source>
        <dbReference type="EMBL" id="TVU21337.1"/>
    </source>
</evidence>
<keyword evidence="2" id="KW-0732">Signal</keyword>
<sequence>MIEVLLVASSPLSSLIVPAACCCCHPAEPSCSQQLAHIQQIGLLIWQFSCSACACSLYGFLGSHNHDPVPESLHNLRPAEGRQETAATKLSNGAARRRREGQAARGGDGVRLRGRPGHVVHARPGKDSGDQRQLVTGDNHLFMLSMDGYGDME</sequence>
<evidence type="ECO:0000256" key="2">
    <source>
        <dbReference type="SAM" id="SignalP"/>
    </source>
</evidence>